<dbReference type="RefSeq" id="WP_154534651.1">
    <property type="nucleotide sequence ID" value="NZ_VUNG01000027.1"/>
</dbReference>
<dbReference type="InterPro" id="IPR034032">
    <property type="entry name" value="Zn_MMP-like_bac"/>
</dbReference>
<gene>
    <name evidence="6" type="ORF">FYJ73_10405</name>
</gene>
<dbReference type="SUPFAM" id="SSF55486">
    <property type="entry name" value="Metalloproteases ('zincins'), catalytic domain"/>
    <property type="match status" value="1"/>
</dbReference>
<dbReference type="Pfam" id="PF17162">
    <property type="entry name" value="DUF5118"/>
    <property type="match status" value="1"/>
</dbReference>
<feature type="compositionally biased region" description="Basic and acidic residues" evidence="1">
    <location>
        <begin position="566"/>
        <end position="575"/>
    </location>
</feature>
<evidence type="ECO:0000256" key="1">
    <source>
        <dbReference type="SAM" id="MobiDB-lite"/>
    </source>
</evidence>
<keyword evidence="6" id="KW-0645">Protease</keyword>
<feature type="signal peptide" evidence="2">
    <location>
        <begin position="1"/>
        <end position="24"/>
    </location>
</feature>
<feature type="region of interest" description="Disordered" evidence="1">
    <location>
        <begin position="566"/>
        <end position="586"/>
    </location>
</feature>
<evidence type="ECO:0000259" key="5">
    <source>
        <dbReference type="Pfam" id="PF17162"/>
    </source>
</evidence>
<dbReference type="AlphaFoldDB" id="A0A7K0KGL6"/>
<keyword evidence="2" id="KW-0732">Signal</keyword>
<feature type="domain" description="EcxA zinc-binding" evidence="3">
    <location>
        <begin position="442"/>
        <end position="748"/>
    </location>
</feature>
<sequence length="842" mass="96137">MNINFRQLTLSAALTLVFGLPANAHNSVVGLDNSVMRKDSTVHNDSIAKRHSADKAKKDSTAAKKENAYDKLMKKGGSVRNGLFTVRHIEDKWYFEVPQRITDRMLLAVTRFTSVPQAFKELPGEEVNHSTIYFEKRDDKTLLLRAYAKTQVADDKEQMAQLVEKSTIDPIVAKFDIIGKNPKTGDMLVEVSKFFVQDNNIFGLSSSDRKVVNVTALQADRSFIDTMTVYPINVEVRTLRTYSCPDGRMPASRTGFVTVGMNTSIVLLPEKPMQPRIADNRVGFFETRQTRFSDGAPSKGYAIINRYRLEPKDPKAYKQGKLVEPKKQIVYYIDPATPKKWVPYLIAGINDWNAAFEAAGFKNAIVAREVPKGSDISPDDARYCFLRYLPSETENAYGPCIVDPRSGEIIESHICWYHNVMNLVRKWYITQCGPLDKRAQTMQLPDKLMGELIRFVSSHEVGHTLGLRHNMIASSATPVEKLRDKKWVEANGHTVSIMDYARFNYVAQPEDGVSERGLFPRINVYDKWAIKWGYQYRPEFKDPWKEAKQLRTEVSEALSHDHRLAYCGDEGRGQDPRSQTESLGDDNMKASDYGIKNLKRVIAHLEKWTAQPDGQYDDLEEMHKSVRSQFARYCLHVQRNIGGMYTNTIPGMPVTEVVPRDVQKEAIDWCARNVFEAPLWLYPTSICTKLNLDAEDEIVNRARTLVSYLLSSNMVANQYKKSQRALKPYPVQEYLTDVFHAVWKPLGKEGDKQDYYRRQLERAYVNTLNQDINADPSKDKSTLSLNAANSDARLFLLQHLDTVETFCRKQQASLSSNSLNALHYAELIHEIELIRKKYDKAE</sequence>
<feature type="chain" id="PRO_5029745040" evidence="2">
    <location>
        <begin position="25"/>
        <end position="842"/>
    </location>
</feature>
<dbReference type="InterPro" id="IPR033428">
    <property type="entry name" value="DUF5118"/>
</dbReference>
<keyword evidence="7" id="KW-1185">Reference proteome</keyword>
<accession>A0A7K0KGL6</accession>
<dbReference type="InterPro" id="IPR033413">
    <property type="entry name" value="DUF5117"/>
</dbReference>
<evidence type="ECO:0000313" key="6">
    <source>
        <dbReference type="EMBL" id="MST85066.1"/>
    </source>
</evidence>
<dbReference type="PANTHER" id="PTHR38478">
    <property type="entry name" value="PEPTIDASE M1A AND M12B"/>
    <property type="match status" value="1"/>
</dbReference>
<evidence type="ECO:0000259" key="3">
    <source>
        <dbReference type="Pfam" id="PF16313"/>
    </source>
</evidence>
<evidence type="ECO:0000313" key="7">
    <source>
        <dbReference type="Proteomes" id="UP000438914"/>
    </source>
</evidence>
<reference evidence="6 7" key="1">
    <citation type="submission" date="2019-08" db="EMBL/GenBank/DDBJ databases">
        <title>In-depth cultivation of the pig gut microbiome towards novel bacterial diversity and tailored functional studies.</title>
        <authorList>
            <person name="Wylensek D."/>
            <person name="Hitch T.C.A."/>
            <person name="Clavel T."/>
        </authorList>
    </citation>
    <scope>NUCLEOTIDE SEQUENCE [LARGE SCALE GENOMIC DNA]</scope>
    <source>
        <strain evidence="6 7">LKV-178-WT-2A</strain>
    </source>
</reference>
<dbReference type="Proteomes" id="UP000438914">
    <property type="component" value="Unassembled WGS sequence"/>
</dbReference>
<proteinExistence type="predicted"/>
<dbReference type="PANTHER" id="PTHR38478:SF1">
    <property type="entry name" value="ZINC DEPENDENT METALLOPROTEASE DOMAIN LIPOPROTEIN"/>
    <property type="match status" value="1"/>
</dbReference>
<dbReference type="Pfam" id="PF17148">
    <property type="entry name" value="DUF5117"/>
    <property type="match status" value="1"/>
</dbReference>
<dbReference type="CDD" id="cd04276">
    <property type="entry name" value="ZnMc_MMP_like_2"/>
    <property type="match status" value="1"/>
</dbReference>
<protein>
    <submittedName>
        <fullName evidence="6">Zinc-dependent metalloprotease</fullName>
    </submittedName>
</protein>
<keyword evidence="6" id="KW-0482">Metalloprotease</keyword>
<keyword evidence="6" id="KW-0378">Hydrolase</keyword>
<dbReference type="GO" id="GO:0008237">
    <property type="term" value="F:metallopeptidase activity"/>
    <property type="evidence" value="ECO:0007669"/>
    <property type="project" value="UniProtKB-KW"/>
</dbReference>
<dbReference type="Pfam" id="PF16313">
    <property type="entry name" value="DUF4953"/>
    <property type="match status" value="1"/>
</dbReference>
<dbReference type="InterPro" id="IPR032534">
    <property type="entry name" value="EcxA_zinc-bd"/>
</dbReference>
<organism evidence="6 7">
    <name type="scientific">Hallella mizrahii</name>
    <dbReference type="NCBI Taxonomy" id="2606637"/>
    <lineage>
        <taxon>Bacteria</taxon>
        <taxon>Pseudomonadati</taxon>
        <taxon>Bacteroidota</taxon>
        <taxon>Bacteroidia</taxon>
        <taxon>Bacteroidales</taxon>
        <taxon>Prevotellaceae</taxon>
        <taxon>Hallella</taxon>
    </lineage>
</organism>
<evidence type="ECO:0000256" key="2">
    <source>
        <dbReference type="SAM" id="SignalP"/>
    </source>
</evidence>
<feature type="domain" description="DUF5118" evidence="5">
    <location>
        <begin position="68"/>
        <end position="114"/>
    </location>
</feature>
<dbReference type="EMBL" id="VUNG01000027">
    <property type="protein sequence ID" value="MST85066.1"/>
    <property type="molecule type" value="Genomic_DNA"/>
</dbReference>
<dbReference type="GO" id="GO:0006508">
    <property type="term" value="P:proteolysis"/>
    <property type="evidence" value="ECO:0007669"/>
    <property type="project" value="UniProtKB-KW"/>
</dbReference>
<name>A0A7K0KGL6_9BACT</name>
<comment type="caution">
    <text evidence="6">The sequence shown here is derived from an EMBL/GenBank/DDBJ whole genome shotgun (WGS) entry which is preliminary data.</text>
</comment>
<evidence type="ECO:0000259" key="4">
    <source>
        <dbReference type="Pfam" id="PF17148"/>
    </source>
</evidence>
<feature type="domain" description="DUF5117" evidence="4">
    <location>
        <begin position="124"/>
        <end position="312"/>
    </location>
</feature>